<sequence>MIIDNLKNAKLYYNLNDRMARAFKFLDERDLAKLEVGKHEIEVDNIYASVEEYQTKPKEEGRWEGHRKYLDIQYMIKGQELMGCTDLAGMKVIEEYSQEKDILFLEGEGNFFTIKAGNFAIFMPQDIHMPCRAVDQAESVKKVVVKVKL</sequence>
<keyword evidence="2" id="KW-1185">Reference proteome</keyword>
<proteinExistence type="predicted"/>
<dbReference type="OrthoDB" id="9792756at2"/>
<accession>A0A1C0A5P5</accession>
<dbReference type="RefSeq" id="WP_068719355.1">
    <property type="nucleotide sequence ID" value="NZ_LWDV01000010.1"/>
</dbReference>
<dbReference type="GO" id="GO:0005829">
    <property type="term" value="C:cytosol"/>
    <property type="evidence" value="ECO:0007669"/>
    <property type="project" value="TreeGrafter"/>
</dbReference>
<dbReference type="Pfam" id="PF04074">
    <property type="entry name" value="DUF386"/>
    <property type="match status" value="1"/>
</dbReference>
<dbReference type="AlphaFoldDB" id="A0A1C0A5P5"/>
<gene>
    <name evidence="1" type="ORF">U472_13930</name>
</gene>
<dbReference type="InterPro" id="IPR004375">
    <property type="entry name" value="NanQ/TabA/YiaL"/>
</dbReference>
<comment type="caution">
    <text evidence="1">The sequence shown here is derived from an EMBL/GenBank/DDBJ whole genome shotgun (WGS) entry which is preliminary data.</text>
</comment>
<dbReference type="PANTHER" id="PTHR34986:SF1">
    <property type="entry name" value="PROTEIN YIAL"/>
    <property type="match status" value="1"/>
</dbReference>
<dbReference type="Gene3D" id="2.60.120.370">
    <property type="entry name" value="YhcH/YjgK/YiaL"/>
    <property type="match status" value="1"/>
</dbReference>
<evidence type="ECO:0000313" key="1">
    <source>
        <dbReference type="EMBL" id="OCL25443.1"/>
    </source>
</evidence>
<evidence type="ECO:0008006" key="3">
    <source>
        <dbReference type="Google" id="ProtNLM"/>
    </source>
</evidence>
<dbReference type="Proteomes" id="UP000093514">
    <property type="component" value="Unassembled WGS sequence"/>
</dbReference>
<protein>
    <recommendedName>
        <fullName evidence="3">YhcH/YjgK/YiaL family protein</fullName>
    </recommendedName>
</protein>
<organism evidence="1 2">
    <name type="scientific">Orenia metallireducens</name>
    <dbReference type="NCBI Taxonomy" id="1413210"/>
    <lineage>
        <taxon>Bacteria</taxon>
        <taxon>Bacillati</taxon>
        <taxon>Bacillota</taxon>
        <taxon>Clostridia</taxon>
        <taxon>Halanaerobiales</taxon>
        <taxon>Halobacteroidaceae</taxon>
        <taxon>Orenia</taxon>
    </lineage>
</organism>
<reference evidence="1 2" key="2">
    <citation type="submission" date="2016-08" db="EMBL/GenBank/DDBJ databases">
        <title>Orenia metallireducens sp. nov. strain Z6, a Novel Metal-reducing Firmicute from the Deep Subsurface.</title>
        <authorList>
            <person name="Maxim B.I."/>
            <person name="Kenneth K."/>
            <person name="Flynn T.M."/>
            <person name="Oloughlin E.J."/>
            <person name="Locke R.A."/>
            <person name="Weber J.R."/>
            <person name="Egan S.M."/>
            <person name="Mackie R.I."/>
            <person name="Cann I.K."/>
        </authorList>
    </citation>
    <scope>NUCLEOTIDE SEQUENCE [LARGE SCALE GENOMIC DNA]</scope>
    <source>
        <strain evidence="1 2">Z6</strain>
    </source>
</reference>
<dbReference type="InterPro" id="IPR037012">
    <property type="entry name" value="NanQ/TabA/YiaL_sf"/>
</dbReference>
<name>A0A1C0A5P5_9FIRM</name>
<reference evidence="2" key="1">
    <citation type="submission" date="2016-07" db="EMBL/GenBank/DDBJ databases">
        <authorList>
            <person name="Florea S."/>
            <person name="Webb J.S."/>
            <person name="Jaromczyk J."/>
            <person name="Schardl C.L."/>
        </authorList>
    </citation>
    <scope>NUCLEOTIDE SEQUENCE [LARGE SCALE GENOMIC DNA]</scope>
    <source>
        <strain evidence="2">Z6</strain>
    </source>
</reference>
<dbReference type="SUPFAM" id="SSF51197">
    <property type="entry name" value="Clavaminate synthase-like"/>
    <property type="match status" value="1"/>
</dbReference>
<evidence type="ECO:0000313" key="2">
    <source>
        <dbReference type="Proteomes" id="UP000093514"/>
    </source>
</evidence>
<dbReference type="NCBIfam" id="TIGR00022">
    <property type="entry name" value="YhcH/YjgK/YiaL family protein"/>
    <property type="match status" value="1"/>
</dbReference>
<dbReference type="PANTHER" id="PTHR34986">
    <property type="entry name" value="EVOLVED BETA-GALACTOSIDASE SUBUNIT BETA"/>
    <property type="match status" value="1"/>
</dbReference>
<dbReference type="EMBL" id="LWDV01000010">
    <property type="protein sequence ID" value="OCL25443.1"/>
    <property type="molecule type" value="Genomic_DNA"/>
</dbReference>